<feature type="region of interest" description="Disordered" evidence="1">
    <location>
        <begin position="699"/>
        <end position="722"/>
    </location>
</feature>
<evidence type="ECO:0000313" key="2">
    <source>
        <dbReference type="EMBL" id="KAJ7732463.1"/>
    </source>
</evidence>
<dbReference type="EMBL" id="JARKIB010000145">
    <property type="protein sequence ID" value="KAJ7732463.1"/>
    <property type="molecule type" value="Genomic_DNA"/>
</dbReference>
<accession>A0AAD7I0J8</accession>
<feature type="region of interest" description="Disordered" evidence="1">
    <location>
        <begin position="430"/>
        <end position="459"/>
    </location>
</feature>
<gene>
    <name evidence="2" type="ORF">B0H16DRAFT_1468614</name>
</gene>
<keyword evidence="3" id="KW-1185">Reference proteome</keyword>
<sequence>MSTNGGCSRCAPGQCAGFASYSSVSCYCGHPDSDHGPPPPSLPPRGGYPASGCPRYIYSPHNVLRDRPGYTPCEHPGCARPYISHDPSAPTALILPPPTNLAMVPSRAAPAQSWGQSPLSGLGGDERHRVAAAHHRSWGPASGSSMPRGLHRPFSSNSRSQASAPAKKTASHKLSFILWPFPMPNQKHTDPDYPDLYPIDPRLCGEENSTLITTLNTFHLIFELLVPTPADGSDIKEYVFYADLNTALTEFMNTHNLSFSGVPAAPPTPPMPATGGLNAWHASCLLNYAWTTVTLGIKPKAGFKRKLSAAVTPWYDFKLAALRTKGSWSTIPDFVNPNSLLFMLAPKYGPVRGPIPPDFSPNATHLCLALHLQHSLQGFEGDLPIECHPDCSPVAPASSPANGANTHSILLSIPIDADLEDEHLRLALLNSLGGDSGPPPASSTPVAGPSHRPLPAPPIGSIRPRSISLSISPLPTAATFHAPSAESCHHRRSYPRLDPKPISRASHQRASPYVPNSYCWYQSSVRDMLTSTPATITAANTEAAVYALLKHIEDFYGGPGYTPEGVIDRVIIEPQGEFALLSQDVSWKWLVSGGSLGPGVGATIYEIGAACQNSDIQRDTAVGVFTAAEVEEFPGFCTTPLPPAGGHTPVLFRRLVHRAEERGKLGWSGRLLALATSEYQNVRYTAACRIRGEFRGGTRDGGGVKASGVGCPSRTMGKPQWE</sequence>
<feature type="region of interest" description="Disordered" evidence="1">
    <location>
        <begin position="482"/>
        <end position="507"/>
    </location>
</feature>
<dbReference type="Proteomes" id="UP001215598">
    <property type="component" value="Unassembled WGS sequence"/>
</dbReference>
<reference evidence="2" key="1">
    <citation type="submission" date="2023-03" db="EMBL/GenBank/DDBJ databases">
        <title>Massive genome expansion in bonnet fungi (Mycena s.s.) driven by repeated elements and novel gene families across ecological guilds.</title>
        <authorList>
            <consortium name="Lawrence Berkeley National Laboratory"/>
            <person name="Harder C.B."/>
            <person name="Miyauchi S."/>
            <person name="Viragh M."/>
            <person name="Kuo A."/>
            <person name="Thoen E."/>
            <person name="Andreopoulos B."/>
            <person name="Lu D."/>
            <person name="Skrede I."/>
            <person name="Drula E."/>
            <person name="Henrissat B."/>
            <person name="Morin E."/>
            <person name="Kohler A."/>
            <person name="Barry K."/>
            <person name="LaButti K."/>
            <person name="Morin E."/>
            <person name="Salamov A."/>
            <person name="Lipzen A."/>
            <person name="Mereny Z."/>
            <person name="Hegedus B."/>
            <person name="Baldrian P."/>
            <person name="Stursova M."/>
            <person name="Weitz H."/>
            <person name="Taylor A."/>
            <person name="Grigoriev I.V."/>
            <person name="Nagy L.G."/>
            <person name="Martin F."/>
            <person name="Kauserud H."/>
        </authorList>
    </citation>
    <scope>NUCLEOTIDE SEQUENCE</scope>
    <source>
        <strain evidence="2">CBHHK182m</strain>
    </source>
</reference>
<dbReference type="AlphaFoldDB" id="A0AAD7I0J8"/>
<evidence type="ECO:0000256" key="1">
    <source>
        <dbReference type="SAM" id="MobiDB-lite"/>
    </source>
</evidence>
<name>A0AAD7I0J8_9AGAR</name>
<feature type="compositionally biased region" description="Polar residues" evidence="1">
    <location>
        <begin position="154"/>
        <end position="163"/>
    </location>
</feature>
<proteinExistence type="predicted"/>
<evidence type="ECO:0000313" key="3">
    <source>
        <dbReference type="Proteomes" id="UP001215598"/>
    </source>
</evidence>
<organism evidence="2 3">
    <name type="scientific">Mycena metata</name>
    <dbReference type="NCBI Taxonomy" id="1033252"/>
    <lineage>
        <taxon>Eukaryota</taxon>
        <taxon>Fungi</taxon>
        <taxon>Dikarya</taxon>
        <taxon>Basidiomycota</taxon>
        <taxon>Agaricomycotina</taxon>
        <taxon>Agaricomycetes</taxon>
        <taxon>Agaricomycetidae</taxon>
        <taxon>Agaricales</taxon>
        <taxon>Marasmiineae</taxon>
        <taxon>Mycenaceae</taxon>
        <taxon>Mycena</taxon>
    </lineage>
</organism>
<comment type="caution">
    <text evidence="2">The sequence shown here is derived from an EMBL/GenBank/DDBJ whole genome shotgun (WGS) entry which is preliminary data.</text>
</comment>
<protein>
    <submittedName>
        <fullName evidence="2">Uncharacterized protein</fullName>
    </submittedName>
</protein>
<feature type="region of interest" description="Disordered" evidence="1">
    <location>
        <begin position="135"/>
        <end position="166"/>
    </location>
</feature>